<dbReference type="Pfam" id="PF01594">
    <property type="entry name" value="AI-2E_transport"/>
    <property type="match status" value="1"/>
</dbReference>
<accession>A0A7T7M9H4</accession>
<feature type="transmembrane region" description="Helical" evidence="7">
    <location>
        <begin position="46"/>
        <end position="65"/>
    </location>
</feature>
<dbReference type="AlphaFoldDB" id="A0A7T7M9H4"/>
<dbReference type="GO" id="GO:0016020">
    <property type="term" value="C:membrane"/>
    <property type="evidence" value="ECO:0007669"/>
    <property type="project" value="UniProtKB-SubCell"/>
</dbReference>
<dbReference type="KEGG" id="awe:JG540_00290"/>
<dbReference type="EMBL" id="CP066802">
    <property type="protein sequence ID" value="QQM67391.1"/>
    <property type="molecule type" value="Genomic_DNA"/>
</dbReference>
<sequence>MTVRTRRPVVPDVPSPRSQGESIATVMAMLTVAAVGVYFVRSLIGPAFFALTLVITVRPMVSWLVRRHVPRLLAATLALASIFAFVMAMFVALGVAVAQLVDTLPGYSERFQQLWGQVLRHLVKVGVDQDTLLKQLSSMIDTQKAVSLAQELLVQLSSMGSILTLLALTVAFIIFDTSRIEGRTAALVELKPGLASALADFAQSVRSYWMVSTIFGLIVAALNGLSLWWLGVPMAVTWALLAFVTNYIPNIGFVIGVIPPAILALVDSGPWTALWVVVIYSVTNFVIQSIIQPKFTGDAVGLNLTTTFLSLVFWSSVIGALGTILAVPLTLFVKALFIDSDPRSAWVGLFLSAGDSPDLVTESRPSELAARDLDGDDVESLDAAQRRRVEGVAREVARTTAAAATGKALRPRQERDTETAGAGRKGAGAEGRPRSRSGKPGKESSRQGKD</sequence>
<evidence type="ECO:0000313" key="8">
    <source>
        <dbReference type="EMBL" id="QQM67391.1"/>
    </source>
</evidence>
<feature type="region of interest" description="Disordered" evidence="6">
    <location>
        <begin position="384"/>
        <end position="450"/>
    </location>
</feature>
<evidence type="ECO:0000256" key="2">
    <source>
        <dbReference type="ARBA" id="ARBA00009773"/>
    </source>
</evidence>
<dbReference type="PANTHER" id="PTHR21716">
    <property type="entry name" value="TRANSMEMBRANE PROTEIN"/>
    <property type="match status" value="1"/>
</dbReference>
<dbReference type="GO" id="GO:0055085">
    <property type="term" value="P:transmembrane transport"/>
    <property type="evidence" value="ECO:0007669"/>
    <property type="project" value="TreeGrafter"/>
</dbReference>
<evidence type="ECO:0000256" key="5">
    <source>
        <dbReference type="ARBA" id="ARBA00023136"/>
    </source>
</evidence>
<keyword evidence="9" id="KW-1185">Reference proteome</keyword>
<feature type="compositionally biased region" description="Basic and acidic residues" evidence="6">
    <location>
        <begin position="384"/>
        <end position="397"/>
    </location>
</feature>
<protein>
    <submittedName>
        <fullName evidence="8">AI-2E family transporter</fullName>
    </submittedName>
</protein>
<dbReference type="RefSeq" id="WP_200275934.1">
    <property type="nucleotide sequence ID" value="NZ_CP066802.1"/>
</dbReference>
<dbReference type="Proteomes" id="UP000595895">
    <property type="component" value="Chromosome"/>
</dbReference>
<evidence type="ECO:0000313" key="9">
    <source>
        <dbReference type="Proteomes" id="UP000595895"/>
    </source>
</evidence>
<evidence type="ECO:0000256" key="7">
    <source>
        <dbReference type="SAM" id="Phobius"/>
    </source>
</evidence>
<comment type="subcellular location">
    <subcellularLocation>
        <location evidence="1">Membrane</location>
        <topology evidence="1">Multi-pass membrane protein</topology>
    </subcellularLocation>
</comment>
<feature type="transmembrane region" description="Helical" evidence="7">
    <location>
        <begin position="21"/>
        <end position="40"/>
    </location>
</feature>
<organism evidence="8 9">
    <name type="scientific">Actinomyces weissii</name>
    <dbReference type="NCBI Taxonomy" id="675090"/>
    <lineage>
        <taxon>Bacteria</taxon>
        <taxon>Bacillati</taxon>
        <taxon>Actinomycetota</taxon>
        <taxon>Actinomycetes</taxon>
        <taxon>Actinomycetales</taxon>
        <taxon>Actinomycetaceae</taxon>
        <taxon>Actinomyces</taxon>
    </lineage>
</organism>
<evidence type="ECO:0000256" key="1">
    <source>
        <dbReference type="ARBA" id="ARBA00004141"/>
    </source>
</evidence>
<feature type="transmembrane region" description="Helical" evidence="7">
    <location>
        <begin position="152"/>
        <end position="175"/>
    </location>
</feature>
<comment type="similarity">
    <text evidence="2">Belongs to the autoinducer-2 exporter (AI-2E) (TC 2.A.86) family.</text>
</comment>
<feature type="transmembrane region" description="Helical" evidence="7">
    <location>
        <begin position="273"/>
        <end position="291"/>
    </location>
</feature>
<feature type="compositionally biased region" description="Basic and acidic residues" evidence="6">
    <location>
        <begin position="440"/>
        <end position="450"/>
    </location>
</feature>
<proteinExistence type="inferred from homology"/>
<keyword evidence="4 7" id="KW-1133">Transmembrane helix</keyword>
<name>A0A7T7M9H4_9ACTO</name>
<dbReference type="InterPro" id="IPR002549">
    <property type="entry name" value="AI-2E-like"/>
</dbReference>
<reference evidence="8 9" key="1">
    <citation type="submission" date="2020-12" db="EMBL/GenBank/DDBJ databases">
        <authorList>
            <person name="Zhou J."/>
        </authorList>
    </citation>
    <scope>NUCLEOTIDE SEQUENCE [LARGE SCALE GENOMIC DNA]</scope>
    <source>
        <strain evidence="8 9">CCUG 61299</strain>
    </source>
</reference>
<evidence type="ECO:0000256" key="6">
    <source>
        <dbReference type="SAM" id="MobiDB-lite"/>
    </source>
</evidence>
<keyword evidence="5 7" id="KW-0472">Membrane</keyword>
<feature type="transmembrane region" description="Helical" evidence="7">
    <location>
        <begin position="311"/>
        <end position="333"/>
    </location>
</feature>
<feature type="transmembrane region" description="Helical" evidence="7">
    <location>
        <begin position="236"/>
        <end position="266"/>
    </location>
</feature>
<dbReference type="PANTHER" id="PTHR21716:SF64">
    <property type="entry name" value="AI-2 TRANSPORT PROTEIN TQSA"/>
    <property type="match status" value="1"/>
</dbReference>
<keyword evidence="3 7" id="KW-0812">Transmembrane</keyword>
<evidence type="ECO:0000256" key="4">
    <source>
        <dbReference type="ARBA" id="ARBA00022989"/>
    </source>
</evidence>
<gene>
    <name evidence="8" type="ORF">JG540_00290</name>
</gene>
<feature type="compositionally biased region" description="Low complexity" evidence="6">
    <location>
        <begin position="398"/>
        <end position="408"/>
    </location>
</feature>
<feature type="transmembrane region" description="Helical" evidence="7">
    <location>
        <begin position="208"/>
        <end position="230"/>
    </location>
</feature>
<feature type="transmembrane region" description="Helical" evidence="7">
    <location>
        <begin position="72"/>
        <end position="101"/>
    </location>
</feature>
<evidence type="ECO:0000256" key="3">
    <source>
        <dbReference type="ARBA" id="ARBA00022692"/>
    </source>
</evidence>